<dbReference type="Proteomes" id="UP000265955">
    <property type="component" value="Unassembled WGS sequence"/>
</dbReference>
<dbReference type="GO" id="GO:0005737">
    <property type="term" value="C:cytoplasm"/>
    <property type="evidence" value="ECO:0007669"/>
    <property type="project" value="TreeGrafter"/>
</dbReference>
<feature type="domain" description="Reductase C-terminal" evidence="6">
    <location>
        <begin position="329"/>
        <end position="413"/>
    </location>
</feature>
<evidence type="ECO:0000259" key="6">
    <source>
        <dbReference type="Pfam" id="PF14759"/>
    </source>
</evidence>
<dbReference type="InterPro" id="IPR036188">
    <property type="entry name" value="FAD/NAD-bd_sf"/>
</dbReference>
<protein>
    <submittedName>
        <fullName evidence="7">Pyridine nucleotide-disulfide oxidoreductase</fullName>
    </submittedName>
</protein>
<dbReference type="OrthoDB" id="9769238at2"/>
<dbReference type="InterPro" id="IPR028202">
    <property type="entry name" value="Reductase_C"/>
</dbReference>
<reference evidence="8" key="1">
    <citation type="submission" date="2018-09" db="EMBL/GenBank/DDBJ databases">
        <authorList>
            <person name="Zhu H."/>
        </authorList>
    </citation>
    <scope>NUCLEOTIDE SEQUENCE [LARGE SCALE GENOMIC DNA]</scope>
    <source>
        <strain evidence="8">K1R23-30</strain>
    </source>
</reference>
<dbReference type="SUPFAM" id="SSF55424">
    <property type="entry name" value="FAD/NAD-linked reductases, dimerisation (C-terminal) domain"/>
    <property type="match status" value="1"/>
</dbReference>
<dbReference type="PRINTS" id="PR00411">
    <property type="entry name" value="PNDRDTASEI"/>
</dbReference>
<comment type="caution">
    <text evidence="7">The sequence shown here is derived from an EMBL/GenBank/DDBJ whole genome shotgun (WGS) entry which is preliminary data.</text>
</comment>
<keyword evidence="8" id="KW-1185">Reference proteome</keyword>
<feature type="domain" description="FAD/NAD(P)-binding" evidence="5">
    <location>
        <begin position="7"/>
        <end position="310"/>
    </location>
</feature>
<dbReference type="Pfam" id="PF14759">
    <property type="entry name" value="Reductase_C"/>
    <property type="match status" value="1"/>
</dbReference>
<dbReference type="PANTHER" id="PTHR43557:SF2">
    <property type="entry name" value="RIESKE DOMAIN-CONTAINING PROTEIN-RELATED"/>
    <property type="match status" value="1"/>
</dbReference>
<comment type="cofactor">
    <cofactor evidence="1">
        <name>FAD</name>
        <dbReference type="ChEBI" id="CHEBI:57692"/>
    </cofactor>
</comment>
<gene>
    <name evidence="7" type="ORF">D3871_23690</name>
</gene>
<dbReference type="GO" id="GO:0016651">
    <property type="term" value="F:oxidoreductase activity, acting on NAD(P)H"/>
    <property type="evidence" value="ECO:0007669"/>
    <property type="project" value="TreeGrafter"/>
</dbReference>
<dbReference type="RefSeq" id="WP_119771598.1">
    <property type="nucleotide sequence ID" value="NZ_QYUO01000003.1"/>
</dbReference>
<sequence length="418" mass="44438">MSADTAAVVVVGAGHAGAEAATAVRQAGHVGRIVLVGDEPRLPYHRPPLSKAYLAGTTTLEALLLKQQTVYDKAEVELRTGVKVERIERENKRMVLSDRTTLAYSRAILATGSRPRPLLAVGLDAGNIPSNLCYLRTTDDVERMRGRFVEGARLLIIGAGYIGLEVAAVARKAGLHVTVLEAQPRVLARVAAPSVSAFFESLHREAGVDIRVGANIESITLNAAGDVEAVITNDGTQIEADLVLAGIGVIPNVELASGAGLVVDNGIVVNQFTQSSDPDILAIGDCSNHPNPIYGRRIRLESVPNALEQARIAAAFICGKPQAYASVPWFWSDQYDVKLQMAGLSQGYDLAITRGSPASKSFTTFYLQNGIVISADCVNRAPEFMLVKKLVASRRPIDPALLADESVTLKSLAEAAAV</sequence>
<dbReference type="InterPro" id="IPR023753">
    <property type="entry name" value="FAD/NAD-binding_dom"/>
</dbReference>
<keyword evidence="4" id="KW-0560">Oxidoreductase</keyword>
<accession>A0A3A3FEM9</accession>
<dbReference type="Pfam" id="PF07992">
    <property type="entry name" value="Pyr_redox_2"/>
    <property type="match status" value="1"/>
</dbReference>
<dbReference type="SUPFAM" id="SSF51905">
    <property type="entry name" value="FAD/NAD(P)-binding domain"/>
    <property type="match status" value="1"/>
</dbReference>
<evidence type="ECO:0000256" key="1">
    <source>
        <dbReference type="ARBA" id="ARBA00001974"/>
    </source>
</evidence>
<keyword evidence="2" id="KW-0285">Flavoprotein</keyword>
<dbReference type="PRINTS" id="PR00368">
    <property type="entry name" value="FADPNR"/>
</dbReference>
<dbReference type="Gene3D" id="3.30.390.30">
    <property type="match status" value="1"/>
</dbReference>
<evidence type="ECO:0000313" key="7">
    <source>
        <dbReference type="EMBL" id="RJF91700.1"/>
    </source>
</evidence>
<dbReference type="PANTHER" id="PTHR43557">
    <property type="entry name" value="APOPTOSIS-INDUCING FACTOR 1"/>
    <property type="match status" value="1"/>
</dbReference>
<evidence type="ECO:0000259" key="5">
    <source>
        <dbReference type="Pfam" id="PF07992"/>
    </source>
</evidence>
<evidence type="ECO:0000313" key="8">
    <source>
        <dbReference type="Proteomes" id="UP000265955"/>
    </source>
</evidence>
<dbReference type="InterPro" id="IPR050446">
    <property type="entry name" value="FAD-oxidoreductase/Apoptosis"/>
</dbReference>
<evidence type="ECO:0000256" key="3">
    <source>
        <dbReference type="ARBA" id="ARBA00022827"/>
    </source>
</evidence>
<proteinExistence type="predicted"/>
<dbReference type="InterPro" id="IPR016156">
    <property type="entry name" value="FAD/NAD-linked_Rdtase_dimer_sf"/>
</dbReference>
<dbReference type="AlphaFoldDB" id="A0A3A3FEM9"/>
<dbReference type="Gene3D" id="3.50.50.60">
    <property type="entry name" value="FAD/NAD(P)-binding domain"/>
    <property type="match status" value="2"/>
</dbReference>
<dbReference type="EMBL" id="QYUO01000003">
    <property type="protein sequence ID" value="RJF91700.1"/>
    <property type="molecule type" value="Genomic_DNA"/>
</dbReference>
<evidence type="ECO:0000256" key="4">
    <source>
        <dbReference type="ARBA" id="ARBA00023002"/>
    </source>
</evidence>
<name>A0A3A3FEM9_9BURK</name>
<keyword evidence="3" id="KW-0274">FAD</keyword>
<organism evidence="7 8">
    <name type="scientific">Noviherbaspirillum saxi</name>
    <dbReference type="NCBI Taxonomy" id="2320863"/>
    <lineage>
        <taxon>Bacteria</taxon>
        <taxon>Pseudomonadati</taxon>
        <taxon>Pseudomonadota</taxon>
        <taxon>Betaproteobacteria</taxon>
        <taxon>Burkholderiales</taxon>
        <taxon>Oxalobacteraceae</taxon>
        <taxon>Noviherbaspirillum</taxon>
    </lineage>
</organism>
<evidence type="ECO:0000256" key="2">
    <source>
        <dbReference type="ARBA" id="ARBA00022630"/>
    </source>
</evidence>